<evidence type="ECO:0000313" key="2">
    <source>
        <dbReference type="EMBL" id="GAP04885.1"/>
    </source>
</evidence>
<evidence type="ECO:0000256" key="1">
    <source>
        <dbReference type="SAM" id="MobiDB-lite"/>
    </source>
</evidence>
<protein>
    <submittedName>
        <fullName evidence="2">Uncharacterized protein</fullName>
    </submittedName>
</protein>
<proteinExistence type="predicted"/>
<feature type="compositionally biased region" description="Basic and acidic residues" evidence="1">
    <location>
        <begin position="1"/>
        <end position="13"/>
    </location>
</feature>
<feature type="compositionally biased region" description="Polar residues" evidence="1">
    <location>
        <begin position="14"/>
        <end position="30"/>
    </location>
</feature>
<dbReference type="Proteomes" id="UP000064514">
    <property type="component" value="Unassembled WGS sequence"/>
</dbReference>
<dbReference type="EMBL" id="DF968088">
    <property type="protein sequence ID" value="GAP04885.1"/>
    <property type="molecule type" value="Genomic_DNA"/>
</dbReference>
<gene>
    <name evidence="2" type="ORF">FTRO_0110200</name>
</gene>
<organism evidence="2">
    <name type="scientific">Fructobacillus tropaeoli</name>
    <dbReference type="NCBI Taxonomy" id="709323"/>
    <lineage>
        <taxon>Bacteria</taxon>
        <taxon>Bacillati</taxon>
        <taxon>Bacillota</taxon>
        <taxon>Bacilli</taxon>
        <taxon>Lactobacillales</taxon>
        <taxon>Lactobacillaceae</taxon>
        <taxon>Fructobacillus</taxon>
    </lineage>
</organism>
<name>A0A3F3H1M4_9LACO</name>
<sequence>MADTKSKNDDQSKSTDNTVAKSESSKLANSTKDEVAPTVPVMKYTKRQFVSLSSFPGPKRDLFQISLEDGKEYTLEEANAAVAAVIERMWM</sequence>
<feature type="region of interest" description="Disordered" evidence="1">
    <location>
        <begin position="1"/>
        <end position="34"/>
    </location>
</feature>
<dbReference type="STRING" id="709323.GCA_001047135_01448"/>
<dbReference type="RefSeq" id="WP_059394225.1">
    <property type="nucleotide sequence ID" value="NZ_DF968088.1"/>
</dbReference>
<accession>A0A3F3H1M4</accession>
<reference evidence="2" key="1">
    <citation type="journal article" date="2015" name="BMC Genomics">
        <title>Comparative genomics of Fructobacillus spp. and Leuconostoc spp. reveals niche-specific evolution of Fructobacillus spp.</title>
        <authorList>
            <person name="Endo A."/>
            <person name="Tanizawa Y."/>
            <person name="Tanaka N."/>
            <person name="Maeno S."/>
            <person name="Kumar H."/>
            <person name="Shiwa Y."/>
            <person name="Okada S."/>
            <person name="Yoshikawa H."/>
            <person name="Dicks L."/>
            <person name="Nakagawa J."/>
            <person name="Arita M."/>
        </authorList>
    </citation>
    <scope>NUCLEOTIDE SEQUENCE [LARGE SCALE GENOMIC DNA]</scope>
    <source>
        <strain evidence="2">F214-1</strain>
    </source>
</reference>
<dbReference type="AlphaFoldDB" id="A0A3F3H1M4"/>